<keyword evidence="3" id="KW-0731">Sigma factor</keyword>
<dbReference type="Pfam" id="PF08281">
    <property type="entry name" value="Sigma70_r4_2"/>
    <property type="match status" value="1"/>
</dbReference>
<proteinExistence type="inferred from homology"/>
<evidence type="ECO:0000313" key="8">
    <source>
        <dbReference type="Proteomes" id="UP000033774"/>
    </source>
</evidence>
<dbReference type="EMBL" id="LAJY01000342">
    <property type="protein sequence ID" value="KJV09173.1"/>
    <property type="molecule type" value="Genomic_DNA"/>
</dbReference>
<sequence>MRDETSAGFARLVQQIAASEDRAAFAQLFAHFGPRLKSYLMRLGSPEAEAEDLLQEVMVTLWRRAGAFDPRLASVSTWLFTIARNKRIDRLRRDKHIDWEADDPALVSEEAFGEPVPGADHAYDLAQQNDRLRAALALLPPEQADLLQQAYWEDRSHRDIAEATKIPLGTVKSRIRLALTRLRAVLKDA</sequence>
<dbReference type="Proteomes" id="UP000033774">
    <property type="component" value="Unassembled WGS sequence"/>
</dbReference>
<evidence type="ECO:0000259" key="6">
    <source>
        <dbReference type="Pfam" id="PF08281"/>
    </source>
</evidence>
<dbReference type="InterPro" id="IPR039425">
    <property type="entry name" value="RNA_pol_sigma-70-like"/>
</dbReference>
<protein>
    <recommendedName>
        <fullName evidence="9">RNA polymerase sigma factor RpoE</fullName>
    </recommendedName>
</protein>
<dbReference type="InterPro" id="IPR036388">
    <property type="entry name" value="WH-like_DNA-bd_sf"/>
</dbReference>
<feature type="domain" description="RNA polymerase sigma factor 70 region 4 type 2" evidence="6">
    <location>
        <begin position="130"/>
        <end position="182"/>
    </location>
</feature>
<dbReference type="Pfam" id="PF04542">
    <property type="entry name" value="Sigma70_r2"/>
    <property type="match status" value="1"/>
</dbReference>
<dbReference type="GO" id="GO:0006352">
    <property type="term" value="P:DNA-templated transcription initiation"/>
    <property type="evidence" value="ECO:0007669"/>
    <property type="project" value="InterPro"/>
</dbReference>
<reference evidence="7 8" key="1">
    <citation type="submission" date="2015-03" db="EMBL/GenBank/DDBJ databases">
        <title>Draft genome sequence of Elstera litoralis.</title>
        <authorList>
            <person name="Rahalkar M.C."/>
            <person name="Dhakephalkar P.K."/>
            <person name="Pore S.D."/>
            <person name="Arora P."/>
            <person name="Kapse N.G."/>
            <person name="Pandit P.S."/>
        </authorList>
    </citation>
    <scope>NUCLEOTIDE SEQUENCE [LARGE SCALE GENOMIC DNA]</scope>
    <source>
        <strain evidence="7 8">Dia-1</strain>
    </source>
</reference>
<dbReference type="Gene3D" id="1.10.1740.10">
    <property type="match status" value="1"/>
</dbReference>
<comment type="caution">
    <text evidence="7">The sequence shown here is derived from an EMBL/GenBank/DDBJ whole genome shotgun (WGS) entry which is preliminary data.</text>
</comment>
<keyword evidence="4" id="KW-0804">Transcription</keyword>
<evidence type="ECO:0000313" key="7">
    <source>
        <dbReference type="EMBL" id="KJV09173.1"/>
    </source>
</evidence>
<evidence type="ECO:0000256" key="1">
    <source>
        <dbReference type="ARBA" id="ARBA00010641"/>
    </source>
</evidence>
<dbReference type="NCBIfam" id="TIGR02937">
    <property type="entry name" value="sigma70-ECF"/>
    <property type="match status" value="1"/>
</dbReference>
<dbReference type="PANTHER" id="PTHR43133:SF62">
    <property type="entry name" value="RNA POLYMERASE SIGMA FACTOR SIGZ"/>
    <property type="match status" value="1"/>
</dbReference>
<dbReference type="InterPro" id="IPR007627">
    <property type="entry name" value="RNA_pol_sigma70_r2"/>
</dbReference>
<dbReference type="Gene3D" id="1.10.10.10">
    <property type="entry name" value="Winged helix-like DNA-binding domain superfamily/Winged helix DNA-binding domain"/>
    <property type="match status" value="1"/>
</dbReference>
<dbReference type="SUPFAM" id="SSF88659">
    <property type="entry name" value="Sigma3 and sigma4 domains of RNA polymerase sigma factors"/>
    <property type="match status" value="1"/>
</dbReference>
<dbReference type="InterPro" id="IPR014284">
    <property type="entry name" value="RNA_pol_sigma-70_dom"/>
</dbReference>
<evidence type="ECO:0000256" key="2">
    <source>
        <dbReference type="ARBA" id="ARBA00023015"/>
    </source>
</evidence>
<dbReference type="AlphaFoldDB" id="A0A0F3IRK5"/>
<dbReference type="SUPFAM" id="SSF88946">
    <property type="entry name" value="Sigma2 domain of RNA polymerase sigma factors"/>
    <property type="match status" value="1"/>
</dbReference>
<keyword evidence="2" id="KW-0805">Transcription regulation</keyword>
<dbReference type="InterPro" id="IPR013249">
    <property type="entry name" value="RNA_pol_sigma70_r4_t2"/>
</dbReference>
<feature type="domain" description="RNA polymerase sigma-70 region 2" evidence="5">
    <location>
        <begin position="28"/>
        <end position="95"/>
    </location>
</feature>
<dbReference type="GO" id="GO:0016987">
    <property type="term" value="F:sigma factor activity"/>
    <property type="evidence" value="ECO:0007669"/>
    <property type="project" value="UniProtKB-KW"/>
</dbReference>
<dbReference type="PANTHER" id="PTHR43133">
    <property type="entry name" value="RNA POLYMERASE ECF-TYPE SIGMA FACTO"/>
    <property type="match status" value="1"/>
</dbReference>
<dbReference type="InterPro" id="IPR013324">
    <property type="entry name" value="RNA_pol_sigma_r3/r4-like"/>
</dbReference>
<dbReference type="InterPro" id="IPR013325">
    <property type="entry name" value="RNA_pol_sigma_r2"/>
</dbReference>
<organism evidence="7 8">
    <name type="scientific">Elstera litoralis</name>
    <dbReference type="NCBI Taxonomy" id="552518"/>
    <lineage>
        <taxon>Bacteria</taxon>
        <taxon>Pseudomonadati</taxon>
        <taxon>Pseudomonadota</taxon>
        <taxon>Alphaproteobacteria</taxon>
        <taxon>Rhodospirillales</taxon>
        <taxon>Rhodospirillaceae</taxon>
        <taxon>Elstera</taxon>
    </lineage>
</organism>
<evidence type="ECO:0000259" key="5">
    <source>
        <dbReference type="Pfam" id="PF04542"/>
    </source>
</evidence>
<keyword evidence="8" id="KW-1185">Reference proteome</keyword>
<name>A0A0F3IRK5_9PROT</name>
<dbReference type="OrthoDB" id="9784272at2"/>
<evidence type="ECO:0000256" key="4">
    <source>
        <dbReference type="ARBA" id="ARBA00023163"/>
    </source>
</evidence>
<comment type="similarity">
    <text evidence="1">Belongs to the sigma-70 factor family. ECF subfamily.</text>
</comment>
<gene>
    <name evidence="7" type="ORF">VZ95_13140</name>
</gene>
<dbReference type="GO" id="GO:0003677">
    <property type="term" value="F:DNA binding"/>
    <property type="evidence" value="ECO:0007669"/>
    <property type="project" value="InterPro"/>
</dbReference>
<accession>A0A0F3IRK5</accession>
<dbReference type="CDD" id="cd06171">
    <property type="entry name" value="Sigma70_r4"/>
    <property type="match status" value="1"/>
</dbReference>
<evidence type="ECO:0000256" key="3">
    <source>
        <dbReference type="ARBA" id="ARBA00023082"/>
    </source>
</evidence>
<evidence type="ECO:0008006" key="9">
    <source>
        <dbReference type="Google" id="ProtNLM"/>
    </source>
</evidence>